<dbReference type="AlphaFoldDB" id="A0A2N3N7I8"/>
<evidence type="ECO:0008006" key="5">
    <source>
        <dbReference type="Google" id="ProtNLM"/>
    </source>
</evidence>
<evidence type="ECO:0000256" key="2">
    <source>
        <dbReference type="SAM" id="Phobius"/>
    </source>
</evidence>
<keyword evidence="2" id="KW-1133">Transmembrane helix</keyword>
<comment type="caution">
    <text evidence="3">The sequence shown here is derived from an EMBL/GenBank/DDBJ whole genome shotgun (WGS) entry which is preliminary data.</text>
</comment>
<dbReference type="Proteomes" id="UP000233524">
    <property type="component" value="Unassembled WGS sequence"/>
</dbReference>
<dbReference type="OrthoDB" id="3557178at2759"/>
<feature type="transmembrane region" description="Helical" evidence="2">
    <location>
        <begin position="89"/>
        <end position="109"/>
    </location>
</feature>
<feature type="region of interest" description="Disordered" evidence="1">
    <location>
        <begin position="131"/>
        <end position="154"/>
    </location>
</feature>
<protein>
    <recommendedName>
        <fullName evidence="5">Mid2 domain-containing protein</fullName>
    </recommendedName>
</protein>
<dbReference type="InParanoid" id="A0A2N3N7I8"/>
<keyword evidence="2" id="KW-0812">Transmembrane</keyword>
<feature type="region of interest" description="Disordered" evidence="1">
    <location>
        <begin position="34"/>
        <end position="87"/>
    </location>
</feature>
<evidence type="ECO:0000256" key="1">
    <source>
        <dbReference type="SAM" id="MobiDB-lite"/>
    </source>
</evidence>
<reference evidence="3 4" key="1">
    <citation type="journal article" date="2017" name="G3 (Bethesda)">
        <title>First Draft Genome Sequence of the Pathogenic Fungus Lomentospora prolificans (Formerly Scedosporium prolificans).</title>
        <authorList>
            <person name="Luo R."/>
            <person name="Zimin A."/>
            <person name="Workman R."/>
            <person name="Fan Y."/>
            <person name="Pertea G."/>
            <person name="Grossman N."/>
            <person name="Wear M.P."/>
            <person name="Jia B."/>
            <person name="Miller H."/>
            <person name="Casadevall A."/>
            <person name="Timp W."/>
            <person name="Zhang S.X."/>
            <person name="Salzberg S.L."/>
        </authorList>
    </citation>
    <scope>NUCLEOTIDE SEQUENCE [LARGE SCALE GENOMIC DNA]</scope>
    <source>
        <strain evidence="3 4">JHH-5317</strain>
    </source>
</reference>
<organism evidence="3 4">
    <name type="scientific">Lomentospora prolificans</name>
    <dbReference type="NCBI Taxonomy" id="41688"/>
    <lineage>
        <taxon>Eukaryota</taxon>
        <taxon>Fungi</taxon>
        <taxon>Dikarya</taxon>
        <taxon>Ascomycota</taxon>
        <taxon>Pezizomycotina</taxon>
        <taxon>Sordariomycetes</taxon>
        <taxon>Hypocreomycetidae</taxon>
        <taxon>Microascales</taxon>
        <taxon>Microascaceae</taxon>
        <taxon>Lomentospora</taxon>
    </lineage>
</organism>
<accession>A0A2N3N7I8</accession>
<feature type="compositionally biased region" description="Acidic residues" evidence="1">
    <location>
        <begin position="65"/>
        <end position="76"/>
    </location>
</feature>
<name>A0A2N3N7I8_9PEZI</name>
<keyword evidence="2" id="KW-0472">Membrane</keyword>
<sequence length="180" mass="19172">MSIFQTYPNGRPLVTNIGCRIWQAYTIYREIPAETTSSESSITTESKTSATRSQTASSATATETSEVEPTESDNDGSDSTGKSGGESNAWVAGAVIGPIALVALVGALVTMKLRKSKQATPPPENAAMMENGGGHSAQEYWAGKPQTTSKNPDNAHMLYTEEPVVELPGDYHYTPELQGK</sequence>
<dbReference type="EMBL" id="NLAX01000697">
    <property type="protein sequence ID" value="PKS08409.1"/>
    <property type="molecule type" value="Genomic_DNA"/>
</dbReference>
<evidence type="ECO:0000313" key="3">
    <source>
        <dbReference type="EMBL" id="PKS08409.1"/>
    </source>
</evidence>
<gene>
    <name evidence="3" type="ORF">jhhlp_005353</name>
</gene>
<evidence type="ECO:0000313" key="4">
    <source>
        <dbReference type="Proteomes" id="UP000233524"/>
    </source>
</evidence>
<keyword evidence="4" id="KW-1185">Reference proteome</keyword>
<feature type="compositionally biased region" description="Low complexity" evidence="1">
    <location>
        <begin position="34"/>
        <end position="64"/>
    </location>
</feature>
<proteinExistence type="predicted"/>
<dbReference type="VEuPathDB" id="FungiDB:jhhlp_005353"/>